<name>A0A319C8F1_ASPVC</name>
<evidence type="ECO:0000313" key="2">
    <source>
        <dbReference type="EMBL" id="PYH65012.1"/>
    </source>
</evidence>
<keyword evidence="3" id="KW-1185">Reference proteome</keyword>
<evidence type="ECO:0000256" key="1">
    <source>
        <dbReference type="SAM" id="Phobius"/>
    </source>
</evidence>
<feature type="transmembrane region" description="Helical" evidence="1">
    <location>
        <begin position="239"/>
        <end position="263"/>
    </location>
</feature>
<reference evidence="2" key="1">
    <citation type="submission" date="2016-12" db="EMBL/GenBank/DDBJ databases">
        <title>The genomes of Aspergillus section Nigri reveals drivers in fungal speciation.</title>
        <authorList>
            <consortium name="DOE Joint Genome Institute"/>
            <person name="Vesth T.C."/>
            <person name="Nybo J."/>
            <person name="Theobald S."/>
            <person name="Brandl J."/>
            <person name="Frisvad J.C."/>
            <person name="Nielsen K.F."/>
            <person name="Lyhne E.K."/>
            <person name="Kogle M.E."/>
            <person name="Kuo A."/>
            <person name="Riley R."/>
            <person name="Clum A."/>
            <person name="Nolan M."/>
            <person name="Lipzen A."/>
            <person name="Salamov A."/>
            <person name="Henrissat B."/>
            <person name="Wiebenga A."/>
            <person name="De Vries R.P."/>
            <person name="Grigoriev I.V."/>
            <person name="Mortensen U.H."/>
            <person name="Andersen M.R."/>
            <person name="Baker S.E."/>
        </authorList>
    </citation>
    <scope>NUCLEOTIDE SEQUENCE [LARGE SCALE GENOMIC DNA]</scope>
    <source>
        <strain evidence="2">CBS 113365</strain>
    </source>
</reference>
<dbReference type="RefSeq" id="XP_025558806.1">
    <property type="nucleotide sequence ID" value="XM_025705224.1"/>
</dbReference>
<evidence type="ECO:0000313" key="3">
    <source>
        <dbReference type="Proteomes" id="UP000248405"/>
    </source>
</evidence>
<keyword evidence="1" id="KW-1133">Transmembrane helix</keyword>
<accession>A0A319C8F1</accession>
<organism evidence="2 3">
    <name type="scientific">Aspergillus vadensis (strain CBS 113365 / IMI 142717 / IBT 24658)</name>
    <dbReference type="NCBI Taxonomy" id="1448311"/>
    <lineage>
        <taxon>Eukaryota</taxon>
        <taxon>Fungi</taxon>
        <taxon>Dikarya</taxon>
        <taxon>Ascomycota</taxon>
        <taxon>Pezizomycotina</taxon>
        <taxon>Eurotiomycetes</taxon>
        <taxon>Eurotiomycetidae</taxon>
        <taxon>Eurotiales</taxon>
        <taxon>Aspergillaceae</taxon>
        <taxon>Aspergillus</taxon>
        <taxon>Aspergillus subgen. Circumdati</taxon>
    </lineage>
</organism>
<feature type="transmembrane region" description="Helical" evidence="1">
    <location>
        <begin position="48"/>
        <end position="68"/>
    </location>
</feature>
<dbReference type="Proteomes" id="UP000248405">
    <property type="component" value="Unassembled WGS sequence"/>
</dbReference>
<dbReference type="EMBL" id="KZ821640">
    <property type="protein sequence ID" value="PYH65012.1"/>
    <property type="molecule type" value="Genomic_DNA"/>
</dbReference>
<gene>
    <name evidence="2" type="ORF">BO88DRAFT_396134</name>
</gene>
<keyword evidence="1" id="KW-0472">Membrane</keyword>
<protein>
    <submittedName>
        <fullName evidence="2">Uncharacterized protein</fullName>
    </submittedName>
</protein>
<dbReference type="OrthoDB" id="2896006at2759"/>
<keyword evidence="1" id="KW-0812">Transmembrane</keyword>
<feature type="transmembrane region" description="Helical" evidence="1">
    <location>
        <begin position="325"/>
        <end position="345"/>
    </location>
</feature>
<dbReference type="GeneID" id="37209816"/>
<proteinExistence type="predicted"/>
<dbReference type="AlphaFoldDB" id="A0A319C8F1"/>
<feature type="transmembrane region" description="Helical" evidence="1">
    <location>
        <begin position="152"/>
        <end position="173"/>
    </location>
</feature>
<sequence>MAYAPSPRFWVTLFRTLLNTFIHSAGDDPLLAQAHAIWQHEPTHSDNVLLMVPIVVGVILSGLIRYILGHVLMSILILESVKNQASGYISEMSDKKPGPSSRQLLHTIATIYRKGNFRLLLNGIGSASSYWVKHMCTKQMLMKALFLPGPVAYIVSSVLLAEYHFLWTARTILPRDQQRFVPNSGDRQRWKALVPATALYAVAESFMMHVPAMFGSDLGPSPSTEVSKAYLSGIVGSDIFVSGAMLAAQLLLFFPSFIALILVQTSLLPSVCETLVSAPVNRVRQQQQRGSRVGEIFAAFNKGPLHVQDMTRIIGARHMLWCVELHAKMCLSLVGVSAVVHLAVYNMK</sequence>